<reference evidence="1 2" key="1">
    <citation type="journal article" date="2023" name="Plants (Basel)">
        <title>Bridging the Gap: Combining Genomics and Transcriptomics Approaches to Understand Stylosanthes scabra, an Orphan Legume from the Brazilian Caatinga.</title>
        <authorList>
            <person name="Ferreira-Neto J.R.C."/>
            <person name="da Silva M.D."/>
            <person name="Binneck E."/>
            <person name="de Melo N.F."/>
            <person name="da Silva R.H."/>
            <person name="de Melo A.L.T.M."/>
            <person name="Pandolfi V."/>
            <person name="Bustamante F.O."/>
            <person name="Brasileiro-Vidal A.C."/>
            <person name="Benko-Iseppon A.M."/>
        </authorList>
    </citation>
    <scope>NUCLEOTIDE SEQUENCE [LARGE SCALE GENOMIC DNA]</scope>
    <source>
        <tissue evidence="1">Leaves</tissue>
    </source>
</reference>
<name>A0ABU6VIE3_9FABA</name>
<gene>
    <name evidence="1" type="ORF">PIB30_045712</name>
</gene>
<comment type="caution">
    <text evidence="1">The sequence shown here is derived from an EMBL/GenBank/DDBJ whole genome shotgun (WGS) entry which is preliminary data.</text>
</comment>
<sequence>MKAEEQEGYTEIMLSCKEVLSWKRKHTPNQVVSKRMVHEVPFGGNTSTRHFRSSSSNGKTLPAYRCWLSATVLLERARKESV</sequence>
<protein>
    <submittedName>
        <fullName evidence="1">Uncharacterized protein</fullName>
    </submittedName>
</protein>
<proteinExistence type="predicted"/>
<keyword evidence="2" id="KW-1185">Reference proteome</keyword>
<dbReference type="Proteomes" id="UP001341840">
    <property type="component" value="Unassembled WGS sequence"/>
</dbReference>
<evidence type="ECO:0000313" key="1">
    <source>
        <dbReference type="EMBL" id="MED6171953.1"/>
    </source>
</evidence>
<accession>A0ABU6VIE3</accession>
<dbReference type="EMBL" id="JASCZI010151315">
    <property type="protein sequence ID" value="MED6171953.1"/>
    <property type="molecule type" value="Genomic_DNA"/>
</dbReference>
<evidence type="ECO:0000313" key="2">
    <source>
        <dbReference type="Proteomes" id="UP001341840"/>
    </source>
</evidence>
<organism evidence="1 2">
    <name type="scientific">Stylosanthes scabra</name>
    <dbReference type="NCBI Taxonomy" id="79078"/>
    <lineage>
        <taxon>Eukaryota</taxon>
        <taxon>Viridiplantae</taxon>
        <taxon>Streptophyta</taxon>
        <taxon>Embryophyta</taxon>
        <taxon>Tracheophyta</taxon>
        <taxon>Spermatophyta</taxon>
        <taxon>Magnoliopsida</taxon>
        <taxon>eudicotyledons</taxon>
        <taxon>Gunneridae</taxon>
        <taxon>Pentapetalae</taxon>
        <taxon>rosids</taxon>
        <taxon>fabids</taxon>
        <taxon>Fabales</taxon>
        <taxon>Fabaceae</taxon>
        <taxon>Papilionoideae</taxon>
        <taxon>50 kb inversion clade</taxon>
        <taxon>dalbergioids sensu lato</taxon>
        <taxon>Dalbergieae</taxon>
        <taxon>Pterocarpus clade</taxon>
        <taxon>Stylosanthes</taxon>
    </lineage>
</organism>